<dbReference type="InterPro" id="IPR003593">
    <property type="entry name" value="AAA+_ATPase"/>
</dbReference>
<comment type="caution">
    <text evidence="5">The sequence shown here is derived from an EMBL/GenBank/DDBJ whole genome shotgun (WGS) entry which is preliminary data.</text>
</comment>
<reference evidence="5 6" key="1">
    <citation type="submission" date="2021-03" db="EMBL/GenBank/DDBJ databases">
        <authorList>
            <person name="Grouzdev D.S."/>
        </authorList>
    </citation>
    <scope>NUCLEOTIDE SEQUENCE [LARGE SCALE GENOMIC DNA]</scope>
    <source>
        <strain evidence="5 6">M50-1</strain>
    </source>
</reference>
<protein>
    <submittedName>
        <fullName evidence="5">AAA family ATPase</fullName>
    </submittedName>
</protein>
<dbReference type="InterPro" id="IPR027417">
    <property type="entry name" value="P-loop_NTPase"/>
</dbReference>
<feature type="domain" description="AAA+ ATPase" evidence="4">
    <location>
        <begin position="520"/>
        <end position="652"/>
    </location>
</feature>
<organism evidence="5 6">
    <name type="scientific">Candidatus Chloroploca mongolica</name>
    <dbReference type="NCBI Taxonomy" id="2528176"/>
    <lineage>
        <taxon>Bacteria</taxon>
        <taxon>Bacillati</taxon>
        <taxon>Chloroflexota</taxon>
        <taxon>Chloroflexia</taxon>
        <taxon>Chloroflexales</taxon>
        <taxon>Chloroflexineae</taxon>
        <taxon>Oscillochloridaceae</taxon>
        <taxon>Candidatus Chloroploca</taxon>
    </lineage>
</organism>
<dbReference type="SUPFAM" id="SSF52540">
    <property type="entry name" value="P-loop containing nucleoside triphosphate hydrolases"/>
    <property type="match status" value="2"/>
</dbReference>
<evidence type="ECO:0000256" key="1">
    <source>
        <dbReference type="ARBA" id="ARBA00006914"/>
    </source>
</evidence>
<evidence type="ECO:0000313" key="5">
    <source>
        <dbReference type="EMBL" id="MBP1468093.1"/>
    </source>
</evidence>
<dbReference type="InterPro" id="IPR050221">
    <property type="entry name" value="26S_Proteasome_ATPase"/>
</dbReference>
<evidence type="ECO:0000256" key="3">
    <source>
        <dbReference type="ARBA" id="ARBA00022840"/>
    </source>
</evidence>
<dbReference type="CDD" id="cd19481">
    <property type="entry name" value="RecA-like_protease"/>
    <property type="match status" value="1"/>
</dbReference>
<dbReference type="InterPro" id="IPR003959">
    <property type="entry name" value="ATPase_AAA_core"/>
</dbReference>
<dbReference type="InterPro" id="IPR054472">
    <property type="entry name" value="WHD"/>
</dbReference>
<dbReference type="Proteomes" id="UP001193081">
    <property type="component" value="Unassembled WGS sequence"/>
</dbReference>
<feature type="domain" description="AAA+ ATPase" evidence="4">
    <location>
        <begin position="271"/>
        <end position="394"/>
    </location>
</feature>
<evidence type="ECO:0000313" key="6">
    <source>
        <dbReference type="Proteomes" id="UP001193081"/>
    </source>
</evidence>
<dbReference type="SMART" id="SM00382">
    <property type="entry name" value="AAA"/>
    <property type="match status" value="2"/>
</dbReference>
<dbReference type="PANTHER" id="PTHR23073">
    <property type="entry name" value="26S PROTEASOME REGULATORY SUBUNIT"/>
    <property type="match status" value="1"/>
</dbReference>
<dbReference type="EMBL" id="SIJK02000055">
    <property type="protein sequence ID" value="MBP1468093.1"/>
    <property type="molecule type" value="Genomic_DNA"/>
</dbReference>
<keyword evidence="6" id="KW-1185">Reference proteome</keyword>
<dbReference type="Gene3D" id="3.40.50.300">
    <property type="entry name" value="P-loop containing nucleotide triphosphate hydrolases"/>
    <property type="match status" value="2"/>
</dbReference>
<name>A0ABS4DF76_9CHLR</name>
<dbReference type="Pfam" id="PF00004">
    <property type="entry name" value="AAA"/>
    <property type="match status" value="1"/>
</dbReference>
<evidence type="ECO:0000259" key="4">
    <source>
        <dbReference type="SMART" id="SM00382"/>
    </source>
</evidence>
<accession>A0ABS4DF76</accession>
<dbReference type="Pfam" id="PF22977">
    <property type="entry name" value="WHD"/>
    <property type="match status" value="1"/>
</dbReference>
<proteinExistence type="inferred from homology"/>
<evidence type="ECO:0000256" key="2">
    <source>
        <dbReference type="ARBA" id="ARBA00022741"/>
    </source>
</evidence>
<gene>
    <name evidence="5" type="ORF">EYB53_020435</name>
</gene>
<dbReference type="RefSeq" id="WP_135480502.1">
    <property type="nucleotide sequence ID" value="NZ_SIJK02000055.1"/>
</dbReference>
<keyword evidence="2" id="KW-0547">Nucleotide-binding</keyword>
<keyword evidence="3" id="KW-0067">ATP-binding</keyword>
<comment type="similarity">
    <text evidence="1">Belongs to the AAA ATPase family.</text>
</comment>
<sequence>MSQTTTALAIGQIIPAYGDSYEHLADELAWLDLLIQLRVAELRLRTQALPSAGQQQIFITHAEVDALLQHPGTALDTPELTGLRTALAELRTAIDGRVAATLAQGDNLPLANLGQVFGLSPFELDVVLICLAPELERKYDRLYAYLQDDITRKKPSVDLVLTLLCTTPSERWRAHGIFAGQAPLFRYSLLLASDDPQSPSGSSDLARFLKLDPRIAGFLLSDGRIDSRLAGIARLEWPEPSAEPPLVDPMLLARMLRLVENHCTRGAEARQPLALHLCGPYGSGKHALALTLCGRLPCPLLTIDVELLLARGGELEALLHLACREGPLCQAALYLDRVDILLGEEERARTALRLLASAAAEYGWLIVLAGERPWPAQGLFEGMAFQSVTLPLADASLRTEAWRRELARSAPGADAAWAEELALRFRLTPGQICDAAEDAAQQQVMDDRALTLAELSAACRRQASRRLAELAQPIAPRAGWDDLVLPADRIAQLRELCGQVRRHDQVFDGWGFGGKLSRGRGTSALFSGPPGTGKTMAAEVIAGELGLELYKIDLSQVVSKYIGETEKNLQRIFQEAERSNAILFFDEADALFGKRTAVGDAHDRYANIETSYLLQRIEEHEGVVILASNLRENMDEAFVRRLRCIVEFPFPDEGSRLRIWQGHLPTQAPCDVLDLALLARRHQLAGGNIKNIVLRAAFLAANDGGVIGMAHMLQAARREYEQIGRLWGEG</sequence>